<reference evidence="1 2" key="1">
    <citation type="journal article" date="2020" name="Cell">
        <title>Large-Scale Comparative Analyses of Tick Genomes Elucidate Their Genetic Diversity and Vector Capacities.</title>
        <authorList>
            <consortium name="Tick Genome and Microbiome Consortium (TIGMIC)"/>
            <person name="Jia N."/>
            <person name="Wang J."/>
            <person name="Shi W."/>
            <person name="Du L."/>
            <person name="Sun Y."/>
            <person name="Zhan W."/>
            <person name="Jiang J.F."/>
            <person name="Wang Q."/>
            <person name="Zhang B."/>
            <person name="Ji P."/>
            <person name="Bell-Sakyi L."/>
            <person name="Cui X.M."/>
            <person name="Yuan T.T."/>
            <person name="Jiang B.G."/>
            <person name="Yang W.F."/>
            <person name="Lam T.T."/>
            <person name="Chang Q.C."/>
            <person name="Ding S.J."/>
            <person name="Wang X.J."/>
            <person name="Zhu J.G."/>
            <person name="Ruan X.D."/>
            <person name="Zhao L."/>
            <person name="Wei J.T."/>
            <person name="Ye R.Z."/>
            <person name="Que T.C."/>
            <person name="Du C.H."/>
            <person name="Zhou Y.H."/>
            <person name="Cheng J.X."/>
            <person name="Dai P.F."/>
            <person name="Guo W.B."/>
            <person name="Han X.H."/>
            <person name="Huang E.J."/>
            <person name="Li L.F."/>
            <person name="Wei W."/>
            <person name="Gao Y.C."/>
            <person name="Liu J.Z."/>
            <person name="Shao H.Z."/>
            <person name="Wang X."/>
            <person name="Wang C.C."/>
            <person name="Yang T.C."/>
            <person name="Huo Q.B."/>
            <person name="Li W."/>
            <person name="Chen H.Y."/>
            <person name="Chen S.E."/>
            <person name="Zhou L.G."/>
            <person name="Ni X.B."/>
            <person name="Tian J.H."/>
            <person name="Sheng Y."/>
            <person name="Liu T."/>
            <person name="Pan Y.S."/>
            <person name="Xia L.Y."/>
            <person name="Li J."/>
            <person name="Zhao F."/>
            <person name="Cao W.C."/>
        </authorList>
    </citation>
    <scope>NUCLEOTIDE SEQUENCE [LARGE SCALE GENOMIC DNA]</scope>
    <source>
        <strain evidence="1">Iper-2018</strain>
    </source>
</reference>
<evidence type="ECO:0000313" key="2">
    <source>
        <dbReference type="Proteomes" id="UP000805193"/>
    </source>
</evidence>
<dbReference type="Proteomes" id="UP000805193">
    <property type="component" value="Unassembled WGS sequence"/>
</dbReference>
<gene>
    <name evidence="1" type="ORF">HPB47_007129</name>
</gene>
<proteinExistence type="predicted"/>
<comment type="caution">
    <text evidence="1">The sequence shown here is derived from an EMBL/GenBank/DDBJ whole genome shotgun (WGS) entry which is preliminary data.</text>
</comment>
<feature type="non-terminal residue" evidence="1">
    <location>
        <position position="1"/>
    </location>
</feature>
<evidence type="ECO:0000313" key="1">
    <source>
        <dbReference type="EMBL" id="KAG0415700.1"/>
    </source>
</evidence>
<protein>
    <submittedName>
        <fullName evidence="1">Uncharacterized protein</fullName>
    </submittedName>
</protein>
<organism evidence="1 2">
    <name type="scientific">Ixodes persulcatus</name>
    <name type="common">Taiga tick</name>
    <dbReference type="NCBI Taxonomy" id="34615"/>
    <lineage>
        <taxon>Eukaryota</taxon>
        <taxon>Metazoa</taxon>
        <taxon>Ecdysozoa</taxon>
        <taxon>Arthropoda</taxon>
        <taxon>Chelicerata</taxon>
        <taxon>Arachnida</taxon>
        <taxon>Acari</taxon>
        <taxon>Parasitiformes</taxon>
        <taxon>Ixodida</taxon>
        <taxon>Ixodoidea</taxon>
        <taxon>Ixodidae</taxon>
        <taxon>Ixodinae</taxon>
        <taxon>Ixodes</taxon>
    </lineage>
</organism>
<dbReference type="EMBL" id="JABSTQ010011043">
    <property type="protein sequence ID" value="KAG0415700.1"/>
    <property type="molecule type" value="Genomic_DNA"/>
</dbReference>
<name>A0AC60P8E8_IXOPE</name>
<sequence>DAQKKGLTTGLKNPSGKDEQHIIVLVESKEGFVVGAAEVFPFKKGSGDYRQEISGQRFEEGITKKLPPNLQPMSAVVTDNASYHSVKLHSLPTTSTNKLGIHLWLSNNGIASDLSMLKVELLNLFNKPKAARPELEKYCIDAIAEHHSHSVFRFPLYHCDLNPVELVLRVLSVCPPVVAVETVILVAPVVLDVFIHYALNGRRSARCDGHENKVSQGNADVLVDAWCSMTRHVVHIHAGHPGIYTICVHNPIEEGEWLVPGEWAFHISLTVLQSVNGKTDGL</sequence>
<keyword evidence="2" id="KW-1185">Reference proteome</keyword>
<accession>A0AC60P8E8</accession>